<reference evidence="6 7" key="1">
    <citation type="journal article" date="2013" name="Genome Biol.">
        <title>Genome of Acanthamoeba castellanii highlights extensive lateral gene transfer and early evolution of tyrosine kinase signaling.</title>
        <authorList>
            <person name="Clarke M."/>
            <person name="Lohan A.J."/>
            <person name="Liu B."/>
            <person name="Lagkouvardos I."/>
            <person name="Roy S."/>
            <person name="Zafar N."/>
            <person name="Bertelli C."/>
            <person name="Schilde C."/>
            <person name="Kianianmomeni A."/>
            <person name="Burglin T.R."/>
            <person name="Frech C."/>
            <person name="Turcotte B."/>
            <person name="Kopec K.O."/>
            <person name="Synnott J.M."/>
            <person name="Choo C."/>
            <person name="Paponov I."/>
            <person name="Finkler A."/>
            <person name="Soon Heng Tan C."/>
            <person name="Hutchins A.P."/>
            <person name="Weinmeier T."/>
            <person name="Rattei T."/>
            <person name="Chu J.S."/>
            <person name="Gimenez G."/>
            <person name="Irimia M."/>
            <person name="Rigden D.J."/>
            <person name="Fitzpatrick D.A."/>
            <person name="Lorenzo-Morales J."/>
            <person name="Bateman A."/>
            <person name="Chiu C.H."/>
            <person name="Tang P."/>
            <person name="Hegemann P."/>
            <person name="Fromm H."/>
            <person name="Raoult D."/>
            <person name="Greub G."/>
            <person name="Miranda-Saavedra D."/>
            <person name="Chen N."/>
            <person name="Nash P."/>
            <person name="Ginger M.L."/>
            <person name="Horn M."/>
            <person name="Schaap P."/>
            <person name="Caler L."/>
            <person name="Loftus B."/>
        </authorList>
    </citation>
    <scope>NUCLEOTIDE SEQUENCE [LARGE SCALE GENOMIC DNA]</scope>
    <source>
        <strain evidence="6 7">Neff</strain>
    </source>
</reference>
<dbReference type="STRING" id="1257118.L8GXP7"/>
<evidence type="ECO:0000256" key="3">
    <source>
        <dbReference type="ARBA" id="ARBA00043975"/>
    </source>
</evidence>
<feature type="compositionally biased region" description="Polar residues" evidence="4">
    <location>
        <begin position="319"/>
        <end position="333"/>
    </location>
</feature>
<comment type="subcellular location">
    <subcellularLocation>
        <location evidence="1">Nucleus</location>
    </subcellularLocation>
</comment>
<accession>L8GXP7</accession>
<proteinExistence type="inferred from homology"/>
<evidence type="ECO:0000313" key="6">
    <source>
        <dbReference type="EMBL" id="ELR17765.1"/>
    </source>
</evidence>
<gene>
    <name evidence="6" type="ORF">ACA1_065860</name>
</gene>
<dbReference type="SUPFAM" id="SSF52540">
    <property type="entry name" value="P-loop containing nucleoside triphosphate hydrolases"/>
    <property type="match status" value="1"/>
</dbReference>
<evidence type="ECO:0000259" key="5">
    <source>
        <dbReference type="SMART" id="SM00382"/>
    </source>
</evidence>
<dbReference type="InterPro" id="IPR003593">
    <property type="entry name" value="AAA+_ATPase"/>
</dbReference>
<feature type="region of interest" description="Disordered" evidence="4">
    <location>
        <begin position="445"/>
        <end position="519"/>
    </location>
</feature>
<organism evidence="6 7">
    <name type="scientific">Acanthamoeba castellanii (strain ATCC 30010 / Neff)</name>
    <dbReference type="NCBI Taxonomy" id="1257118"/>
    <lineage>
        <taxon>Eukaryota</taxon>
        <taxon>Amoebozoa</taxon>
        <taxon>Discosea</taxon>
        <taxon>Longamoebia</taxon>
        <taxon>Centramoebida</taxon>
        <taxon>Acanthamoebidae</taxon>
        <taxon>Acanthamoeba</taxon>
    </lineage>
</organism>
<dbReference type="GO" id="GO:0016887">
    <property type="term" value="F:ATP hydrolysis activity"/>
    <property type="evidence" value="ECO:0007669"/>
    <property type="project" value="InterPro"/>
</dbReference>
<dbReference type="GO" id="GO:0005524">
    <property type="term" value="F:ATP binding"/>
    <property type="evidence" value="ECO:0007669"/>
    <property type="project" value="InterPro"/>
</dbReference>
<sequence length="1049" mass="116619">MEEDEDWEKMYAEDMEALEMMEKEQDALINNGSRRRLSFDPTDPPSGEIVIDYQLPTALRGATATRLPSPSSFSSSLASTTKRKFEETEEKEIAESYHKREMLVKAKRRKVEGEKTASSTATAAPTITVTSNRPKLAREPPKKKVYSNRPLDTPCIPVNSYDGRRVYVALHEEEVSEVTDPLAEREQLLSTPISVLLERVHQLEFVEARQAAGLDDGLDDAASNTTKVEENGAVESQLWVDKYAPRVFTELLSDEKTNREVLHWVKEWDECVFGKKSVGIRKAPSPAFAGRGRGSSRGRGGYGDRGAGGRWAGQRGWGTENNSAPAASSPQPTKKSEPQFDEALNKDRDNRPYAKVILLTGPPGLGKTTLAHVIATAAGYNPVEINASDDRTANLFMSKVLSATQMQAVFSEKKPNCLILDEIDGLTGGEKGAIKELLKVINAKDKKKAKAGQADDGEQGKGKGKKGRQDAVESSPKLKKGSSVLDLGKLGRKKKAPSASDLKSSLTPSGKLRRHSLWTTPPQHPPIICICNDQYAPALRELRSIANALHQEGLRADTQTVMALCNLADHDIRSCLNTLQFIKRKGKVLTADMLASTAVGHKDVLKSLYDVWREIFQKAAPSKHKALRDLITRQSAEKSDYYDTLGYDPDAPTRRYGGGASQHEQSRFDSLYETLADHGEMERIIDGCFENYLKFTMNDPCLAKARATDSSAFLSLFFALWPHTTTACGTTDCLDWLEFTDEMSVLIQKEQHFTFRKYLPAAPMVINRHCSENSNPFVSFPQSDFAMRQKLGTFKNMVNTFIANSQPEIRGTLNSGTVVMELVPYLVDIIAPKIRQLNSALFSEEEKMHVQNAVGIMSSFKLTYKPSADYQPTAAKDPKGRTNRLRLEPPLDELVRFEGLDYDGRHRALGDAQKEMIAAEIKVEEIKKSERVAMKKLKDGPAHAFATPEKKPVVDEAKRRQIQEQLMKNTQKLVPEGAATVHRDFFGRVIASPQKEPARSPVKSPRKGEVATPTKVEESSAPPPAEVFYKFHEGFTNAVRRPVYTKDFL</sequence>
<dbReference type="OMA" id="VNVMVSY"/>
<feature type="domain" description="AAA+ ATPase" evidence="5">
    <location>
        <begin position="353"/>
        <end position="566"/>
    </location>
</feature>
<dbReference type="Proteomes" id="UP000011083">
    <property type="component" value="Unassembled WGS sequence"/>
</dbReference>
<dbReference type="AlphaFoldDB" id="L8GXP7"/>
<comment type="similarity">
    <text evidence="3">Belongs to the activator 1 small subunits family. CTF18 subfamily.</text>
</comment>
<dbReference type="VEuPathDB" id="AmoebaDB:ACA1_065860"/>
<dbReference type="InterPro" id="IPR027417">
    <property type="entry name" value="P-loop_NTPase"/>
</dbReference>
<dbReference type="RefSeq" id="XP_004339778.1">
    <property type="nucleotide sequence ID" value="XM_004339730.1"/>
</dbReference>
<dbReference type="OrthoDB" id="2195431at2759"/>
<evidence type="ECO:0000256" key="4">
    <source>
        <dbReference type="SAM" id="MobiDB-lite"/>
    </source>
</evidence>
<dbReference type="PANTHER" id="PTHR46765:SF1">
    <property type="entry name" value="P-LOOP CONTAINING NUCLEOSIDE TRIPHOSPHATE HYDROLASES SUPERFAMILY PROTEIN"/>
    <property type="match status" value="1"/>
</dbReference>
<feature type="region of interest" description="Disordered" evidence="4">
    <location>
        <begin position="992"/>
        <end position="1023"/>
    </location>
</feature>
<name>L8GXP7_ACACF</name>
<feature type="compositionally biased region" description="Basic and acidic residues" evidence="4">
    <location>
        <begin position="334"/>
        <end position="346"/>
    </location>
</feature>
<feature type="region of interest" description="Disordered" evidence="4">
    <location>
        <begin position="284"/>
        <end position="346"/>
    </location>
</feature>
<feature type="region of interest" description="Disordered" evidence="4">
    <location>
        <begin position="62"/>
        <end position="89"/>
    </location>
</feature>
<keyword evidence="2" id="KW-0539">Nucleus</keyword>
<dbReference type="SMART" id="SM00382">
    <property type="entry name" value="AAA"/>
    <property type="match status" value="1"/>
</dbReference>
<evidence type="ECO:0000256" key="2">
    <source>
        <dbReference type="ARBA" id="ARBA00023242"/>
    </source>
</evidence>
<dbReference type="InterPro" id="IPR003959">
    <property type="entry name" value="ATPase_AAA_core"/>
</dbReference>
<dbReference type="Gene3D" id="3.40.50.300">
    <property type="entry name" value="P-loop containing nucleotide triphosphate hydrolases"/>
    <property type="match status" value="1"/>
</dbReference>
<dbReference type="KEGG" id="acan:ACA1_065860"/>
<dbReference type="PANTHER" id="PTHR46765">
    <property type="entry name" value="P-LOOP CONTAINING NUCLEOSIDE TRIPHOSPHATE HYDROLASES SUPERFAMILY PROTEIN"/>
    <property type="match status" value="1"/>
</dbReference>
<dbReference type="EMBL" id="KB007974">
    <property type="protein sequence ID" value="ELR17765.1"/>
    <property type="molecule type" value="Genomic_DNA"/>
</dbReference>
<evidence type="ECO:0000256" key="1">
    <source>
        <dbReference type="ARBA" id="ARBA00004123"/>
    </source>
</evidence>
<dbReference type="CDD" id="cd00009">
    <property type="entry name" value="AAA"/>
    <property type="match status" value="1"/>
</dbReference>
<dbReference type="Pfam" id="PF00004">
    <property type="entry name" value="AAA"/>
    <property type="match status" value="1"/>
</dbReference>
<dbReference type="GeneID" id="14917995"/>
<protein>
    <submittedName>
        <fullName evidence="6">ATPase, AAA domain containing protein</fullName>
    </submittedName>
</protein>
<keyword evidence="7" id="KW-1185">Reference proteome</keyword>
<dbReference type="InterPro" id="IPR053016">
    <property type="entry name" value="CTF18-RFC_complex"/>
</dbReference>
<dbReference type="GO" id="GO:0005634">
    <property type="term" value="C:nucleus"/>
    <property type="evidence" value="ECO:0007669"/>
    <property type="project" value="UniProtKB-SubCell"/>
</dbReference>
<feature type="compositionally biased region" description="Gly residues" evidence="4">
    <location>
        <begin position="291"/>
        <end position="311"/>
    </location>
</feature>
<evidence type="ECO:0000313" key="7">
    <source>
        <dbReference type="Proteomes" id="UP000011083"/>
    </source>
</evidence>
<feature type="compositionally biased region" description="Low complexity" evidence="4">
    <location>
        <begin position="67"/>
        <end position="80"/>
    </location>
</feature>